<organism evidence="7 8">
    <name type="scientific">Polarella glacialis</name>
    <name type="common">Dinoflagellate</name>
    <dbReference type="NCBI Taxonomy" id="89957"/>
    <lineage>
        <taxon>Eukaryota</taxon>
        <taxon>Sar</taxon>
        <taxon>Alveolata</taxon>
        <taxon>Dinophyceae</taxon>
        <taxon>Suessiales</taxon>
        <taxon>Suessiaceae</taxon>
        <taxon>Polarella</taxon>
    </lineage>
</organism>
<dbReference type="GO" id="GO:0006511">
    <property type="term" value="P:ubiquitin-dependent protein catabolic process"/>
    <property type="evidence" value="ECO:0007669"/>
    <property type="project" value="TreeGrafter"/>
</dbReference>
<feature type="region of interest" description="Disordered" evidence="5">
    <location>
        <begin position="204"/>
        <end position="237"/>
    </location>
</feature>
<keyword evidence="3" id="KW-0862">Zinc</keyword>
<dbReference type="Gene3D" id="3.30.40.10">
    <property type="entry name" value="Zinc/RING finger domain, C3HC4 (zinc finger)"/>
    <property type="match status" value="1"/>
</dbReference>
<dbReference type="CDD" id="cd04301">
    <property type="entry name" value="NAT_SF"/>
    <property type="match status" value="1"/>
</dbReference>
<dbReference type="InterPro" id="IPR016181">
    <property type="entry name" value="Acyl_CoA_acyltransferase"/>
</dbReference>
<dbReference type="GO" id="GO:0005634">
    <property type="term" value="C:nucleus"/>
    <property type="evidence" value="ECO:0007669"/>
    <property type="project" value="TreeGrafter"/>
</dbReference>
<name>A0A813E5Q7_POLGL</name>
<protein>
    <recommendedName>
        <fullName evidence="6">RING-type domain-containing protein</fullName>
    </recommendedName>
</protein>
<dbReference type="Pfam" id="PF13639">
    <property type="entry name" value="zf-RING_2"/>
    <property type="match status" value="1"/>
</dbReference>
<dbReference type="SUPFAM" id="SSF57850">
    <property type="entry name" value="RING/U-box"/>
    <property type="match status" value="1"/>
</dbReference>
<gene>
    <name evidence="7" type="ORF">PGLA1383_LOCUS13925</name>
</gene>
<dbReference type="CDD" id="cd16454">
    <property type="entry name" value="RING-H2_PA-TM-RING"/>
    <property type="match status" value="1"/>
</dbReference>
<dbReference type="PANTHER" id="PTHR45931">
    <property type="entry name" value="SI:CH211-59O9.10"/>
    <property type="match status" value="1"/>
</dbReference>
<proteinExistence type="predicted"/>
<dbReference type="OrthoDB" id="291437at2759"/>
<dbReference type="Proteomes" id="UP000654075">
    <property type="component" value="Unassembled WGS sequence"/>
</dbReference>
<dbReference type="GO" id="GO:0061630">
    <property type="term" value="F:ubiquitin protein ligase activity"/>
    <property type="evidence" value="ECO:0007669"/>
    <property type="project" value="TreeGrafter"/>
</dbReference>
<evidence type="ECO:0000313" key="7">
    <source>
        <dbReference type="EMBL" id="CAE8595413.1"/>
    </source>
</evidence>
<accession>A0A813E5Q7</accession>
<keyword evidence="1" id="KW-0479">Metal-binding</keyword>
<feature type="domain" description="RING-type" evidence="6">
    <location>
        <begin position="532"/>
        <end position="575"/>
    </location>
</feature>
<dbReference type="InterPro" id="IPR001841">
    <property type="entry name" value="Znf_RING"/>
</dbReference>
<keyword evidence="8" id="KW-1185">Reference proteome</keyword>
<dbReference type="AlphaFoldDB" id="A0A813E5Q7"/>
<feature type="compositionally biased region" description="Low complexity" evidence="5">
    <location>
        <begin position="215"/>
        <end position="225"/>
    </location>
</feature>
<dbReference type="Gene3D" id="3.40.630.30">
    <property type="match status" value="1"/>
</dbReference>
<feature type="compositionally biased region" description="Acidic residues" evidence="5">
    <location>
        <begin position="226"/>
        <end position="236"/>
    </location>
</feature>
<evidence type="ECO:0000259" key="6">
    <source>
        <dbReference type="PROSITE" id="PS50089"/>
    </source>
</evidence>
<comment type="caution">
    <text evidence="7">The sequence shown here is derived from an EMBL/GenBank/DDBJ whole genome shotgun (WGS) entry which is preliminary data.</text>
</comment>
<reference evidence="7" key="1">
    <citation type="submission" date="2021-02" db="EMBL/GenBank/DDBJ databases">
        <authorList>
            <person name="Dougan E. K."/>
            <person name="Rhodes N."/>
            <person name="Thang M."/>
            <person name="Chan C."/>
        </authorList>
    </citation>
    <scope>NUCLEOTIDE SEQUENCE</scope>
</reference>
<evidence type="ECO:0000256" key="3">
    <source>
        <dbReference type="ARBA" id="ARBA00022833"/>
    </source>
</evidence>
<dbReference type="PROSITE" id="PS50089">
    <property type="entry name" value="ZF_RING_2"/>
    <property type="match status" value="1"/>
</dbReference>
<keyword evidence="2 4" id="KW-0863">Zinc-finger</keyword>
<evidence type="ECO:0000256" key="2">
    <source>
        <dbReference type="ARBA" id="ARBA00022771"/>
    </source>
</evidence>
<evidence type="ECO:0000256" key="1">
    <source>
        <dbReference type="ARBA" id="ARBA00022723"/>
    </source>
</evidence>
<dbReference type="EMBL" id="CAJNNV010007822">
    <property type="protein sequence ID" value="CAE8595413.1"/>
    <property type="molecule type" value="Genomic_DNA"/>
</dbReference>
<dbReference type="InterPro" id="IPR051834">
    <property type="entry name" value="RING_finger_E3_ligase"/>
</dbReference>
<dbReference type="PANTHER" id="PTHR45931:SF3">
    <property type="entry name" value="RING ZINC FINGER-CONTAINING PROTEIN"/>
    <property type="match status" value="1"/>
</dbReference>
<dbReference type="SUPFAM" id="SSF55729">
    <property type="entry name" value="Acyl-CoA N-acyltransferases (Nat)"/>
    <property type="match status" value="1"/>
</dbReference>
<dbReference type="GO" id="GO:0008270">
    <property type="term" value="F:zinc ion binding"/>
    <property type="evidence" value="ECO:0007669"/>
    <property type="project" value="UniProtKB-KW"/>
</dbReference>
<evidence type="ECO:0000256" key="4">
    <source>
        <dbReference type="PROSITE-ProRule" id="PRU00175"/>
    </source>
</evidence>
<evidence type="ECO:0000256" key="5">
    <source>
        <dbReference type="SAM" id="MobiDB-lite"/>
    </source>
</evidence>
<dbReference type="InterPro" id="IPR013083">
    <property type="entry name" value="Znf_RING/FYVE/PHD"/>
</dbReference>
<sequence>MPRVRWTRVRRTVRKVLDGTWARAHLVHQPGSRSLDRLKMLRRLRRSRRREAEVLDDIADHDEDGHSNPDPARPLHRDGCYTVVLRATVGDVASGFGGLSARSGLLERKKFAELLVLKVCSALHFHACDVGDIQALTAMPGACPAEDAKQIQDGSCHDPEPSSGSEVAFAASNFEMPSRFEFEAMEARRTEFVSRISDSPDINASHEDVRSLSFDNNGDMSYSGSDDGDMSSETDSECYKPSEVHVSIASTCGQGPMANAMESGSTAQFEMFANVEHHQPFQRQIWSGHYNVLANMKFVNPCSAVVDALVASMAELASASPCVGHRCLGCTLLPHAKVEEEIHFVGRRSDGAPEQQLWLTRTTGAADDWRVGVSTRFELFLRKPEPGGATDPICIALLCYTNQPSEGYYVVTQPTLKWIAVREKYQGKGYGRHMMLEIERFLRLYWTLAPLPQSAWGSLPTPPWPDFLILDVAGASIAPHPNACKRYPAQAFFEAMGYKFDELEEEAKRVVYRNDAWTEIVSGNHGARTSQCAVCLSSFRRGDRVTRLNCSRPHYFHARCIDPVLQEKGSCPSCRRDILGFTEARKVLDLFLQRGNSLFA</sequence>
<evidence type="ECO:0000313" key="8">
    <source>
        <dbReference type="Proteomes" id="UP000654075"/>
    </source>
</evidence>